<evidence type="ECO:0000313" key="2">
    <source>
        <dbReference type="EMBL" id="CDZ79172.1"/>
    </source>
</evidence>
<feature type="signal peptide" evidence="1">
    <location>
        <begin position="1"/>
        <end position="22"/>
    </location>
</feature>
<reference evidence="2 3" key="1">
    <citation type="submission" date="2014-06" db="EMBL/GenBank/DDBJ databases">
        <authorList>
            <person name="Urmite Genomes Urmite Genomes"/>
        </authorList>
    </citation>
    <scope>NUCLEOTIDE SEQUENCE [LARGE SCALE GENOMIC DNA]</scope>
</reference>
<accession>A0A078L1N9</accession>
<sequence>MNLTRSFLGALFFIIIPFNAHASDGSPDVASWTQQTMINTFSAQYLGKPEELAKVRESFYPAAWDSLKIFFQDRLQEIRQNGLVLHPYPITAPTIVSDGKCARFRCWRIEQAFKIPELSVNVALSMLVVDGQDLSLPSPYIIQSINFTSQPY</sequence>
<evidence type="ECO:0000313" key="3">
    <source>
        <dbReference type="Proteomes" id="UP000044071"/>
    </source>
</evidence>
<dbReference type="OrthoDB" id="5643754at2"/>
<protein>
    <submittedName>
        <fullName evidence="2">Macrophage killing protein with similarity to conjugation protein</fullName>
    </submittedName>
</protein>
<proteinExistence type="predicted"/>
<dbReference type="eggNOG" id="ENOG5031EAD">
    <property type="taxonomic scope" value="Bacteria"/>
</dbReference>
<organism evidence="2 3">
    <name type="scientific">Legionella massiliensis</name>
    <dbReference type="NCBI Taxonomy" id="1034943"/>
    <lineage>
        <taxon>Bacteria</taxon>
        <taxon>Pseudomonadati</taxon>
        <taxon>Pseudomonadota</taxon>
        <taxon>Gammaproteobacteria</taxon>
        <taxon>Legionellales</taxon>
        <taxon>Legionellaceae</taxon>
        <taxon>Legionella</taxon>
    </lineage>
</organism>
<gene>
    <name evidence="2" type="ORF">BN59_03490</name>
</gene>
<evidence type="ECO:0000256" key="1">
    <source>
        <dbReference type="SAM" id="SignalP"/>
    </source>
</evidence>
<dbReference type="Proteomes" id="UP000044071">
    <property type="component" value="Unassembled WGS sequence"/>
</dbReference>
<dbReference type="AlphaFoldDB" id="A0A078L1N9"/>
<feature type="chain" id="PRO_5009744175" evidence="1">
    <location>
        <begin position="23"/>
        <end position="152"/>
    </location>
</feature>
<dbReference type="STRING" id="1034943.BN59_03490"/>
<keyword evidence="1" id="KW-0732">Signal</keyword>
<dbReference type="RefSeq" id="WP_044012336.1">
    <property type="nucleotide sequence ID" value="NZ_CCVW01000004.1"/>
</dbReference>
<keyword evidence="3" id="KW-1185">Reference proteome</keyword>
<name>A0A078L1N9_9GAMM</name>
<dbReference type="EMBL" id="CCSB01000004">
    <property type="protein sequence ID" value="CDZ79172.1"/>
    <property type="molecule type" value="Genomic_DNA"/>
</dbReference>